<feature type="transmembrane region" description="Helical" evidence="1">
    <location>
        <begin position="51"/>
        <end position="74"/>
    </location>
</feature>
<feature type="domain" description="TcaA protein NTF2-like" evidence="2">
    <location>
        <begin position="351"/>
        <end position="459"/>
    </location>
</feature>
<evidence type="ECO:0008006" key="6">
    <source>
        <dbReference type="Google" id="ProtNLM"/>
    </source>
</evidence>
<dbReference type="Pfam" id="PF22819">
    <property type="entry name" value="TcaA_5th"/>
    <property type="match status" value="1"/>
</dbReference>
<reference evidence="5" key="1">
    <citation type="journal article" date="2019" name="Int. J. Syst. Evol. Microbiol.">
        <title>The Global Catalogue of Microorganisms (GCM) 10K type strain sequencing project: providing services to taxonomists for standard genome sequencing and annotation.</title>
        <authorList>
            <consortium name="The Broad Institute Genomics Platform"/>
            <consortium name="The Broad Institute Genome Sequencing Center for Infectious Disease"/>
            <person name="Wu L."/>
            <person name="Ma J."/>
        </authorList>
    </citation>
    <scope>NUCLEOTIDE SEQUENCE [LARGE SCALE GENOMIC DNA]</scope>
    <source>
        <strain evidence="5">CGMCC 1.12376</strain>
    </source>
</reference>
<gene>
    <name evidence="4" type="ORF">ACFSBH_21025</name>
</gene>
<comment type="caution">
    <text evidence="4">The sequence shown here is derived from an EMBL/GenBank/DDBJ whole genome shotgun (WGS) entry which is preliminary data.</text>
</comment>
<dbReference type="InterPro" id="IPR054530">
    <property type="entry name" value="TcaA_4th"/>
</dbReference>
<keyword evidence="1" id="KW-0472">Membrane</keyword>
<accession>A0ABW4HY30</accession>
<name>A0ABW4HY30_9BACI</name>
<dbReference type="RefSeq" id="WP_379599592.1">
    <property type="nucleotide sequence ID" value="NZ_JBHUDE010000167.1"/>
</dbReference>
<evidence type="ECO:0000313" key="4">
    <source>
        <dbReference type="EMBL" id="MFD1610102.1"/>
    </source>
</evidence>
<sequence>MRFCKECYELLEDDQSFCPECGSEHPDYQSSQNAEELRYNTRKLISKRTKWVVWIAGVFGVLFIGLHLFLTFYFNPIKDFREMERAIIDDDVSAFMEYIEWNAAALMDEKSYFEFIKYEEWEGIKKQFLHLTEESENAMNEIIYSNNGGRLFHLKKDSVLWFYHTYSFQAVPTRLIITANMERTEVSIDGITHTLETMEPMELMWVYPGKYTIQAYANNNFGEFTHEEEVNIYPNEEYEYSIGFLGKTYPFSTNKNDAYLYINGENTGVTFADLDELGPFPFGANPELHGVWENAAGEMIETEVMTLADNELSGLDFYFVENNDLNAVDLTSEEAVHENSGQLGELGQYLASIVLNFRNDYEIALNNKDFSLIADYLLADSIAFRELRDYIAALKDSTYQFDFKENNVWSVVSMEDGGYIVTTNEKFTFTNHLDQEIDYERMKEYILVESGETYRIMAINYVETKREY</sequence>
<feature type="domain" description="TcaA 4th" evidence="3">
    <location>
        <begin position="246"/>
        <end position="311"/>
    </location>
</feature>
<evidence type="ECO:0000256" key="1">
    <source>
        <dbReference type="SAM" id="Phobius"/>
    </source>
</evidence>
<protein>
    <recommendedName>
        <fullName evidence="6">Zinc ribbon domain-containing protein</fullName>
    </recommendedName>
</protein>
<keyword evidence="1" id="KW-1133">Transmembrane helix</keyword>
<evidence type="ECO:0000259" key="2">
    <source>
        <dbReference type="Pfam" id="PF22819"/>
    </source>
</evidence>
<organism evidence="4 5">
    <name type="scientific">Oceanobacillus luteolus</name>
    <dbReference type="NCBI Taxonomy" id="1274358"/>
    <lineage>
        <taxon>Bacteria</taxon>
        <taxon>Bacillati</taxon>
        <taxon>Bacillota</taxon>
        <taxon>Bacilli</taxon>
        <taxon>Bacillales</taxon>
        <taxon>Bacillaceae</taxon>
        <taxon>Oceanobacillus</taxon>
    </lineage>
</organism>
<dbReference type="PANTHER" id="PTHR40038">
    <property type="entry name" value="MEMBRANE-ASSOCIATED PROTEIN TCAA"/>
    <property type="match status" value="1"/>
</dbReference>
<dbReference type="InterPro" id="IPR054528">
    <property type="entry name" value="TcaA_5th"/>
</dbReference>
<dbReference type="EMBL" id="JBHUDE010000167">
    <property type="protein sequence ID" value="MFD1610102.1"/>
    <property type="molecule type" value="Genomic_DNA"/>
</dbReference>
<proteinExistence type="predicted"/>
<dbReference type="PANTHER" id="PTHR40038:SF1">
    <property type="entry name" value="MEMBRANE-ASSOCIATED PROTEIN TCAA"/>
    <property type="match status" value="1"/>
</dbReference>
<keyword evidence="5" id="KW-1185">Reference proteome</keyword>
<evidence type="ECO:0000313" key="5">
    <source>
        <dbReference type="Proteomes" id="UP001597221"/>
    </source>
</evidence>
<keyword evidence="1" id="KW-0812">Transmembrane</keyword>
<evidence type="ECO:0000259" key="3">
    <source>
        <dbReference type="Pfam" id="PF22820"/>
    </source>
</evidence>
<dbReference type="Proteomes" id="UP001597221">
    <property type="component" value="Unassembled WGS sequence"/>
</dbReference>
<dbReference type="Pfam" id="PF22820">
    <property type="entry name" value="TcaA_3rd_4th"/>
    <property type="match status" value="1"/>
</dbReference>